<keyword evidence="9" id="KW-0460">Magnesium</keyword>
<evidence type="ECO:0000256" key="4">
    <source>
        <dbReference type="ARBA" id="ARBA00022679"/>
    </source>
</evidence>
<dbReference type="EMBL" id="CP000875">
    <property type="protein sequence ID" value="ABX06681.1"/>
    <property type="molecule type" value="Genomic_DNA"/>
</dbReference>
<keyword evidence="4" id="KW-0808">Transferase</keyword>
<protein>
    <recommendedName>
        <fullName evidence="3">tRNA(His) guanylyltransferase</fullName>
        <ecNumber evidence="3">2.7.7.79</ecNumber>
    </recommendedName>
</protein>
<evidence type="ECO:0000259" key="11">
    <source>
        <dbReference type="Pfam" id="PF04446"/>
    </source>
</evidence>
<evidence type="ECO:0000256" key="7">
    <source>
        <dbReference type="ARBA" id="ARBA00022723"/>
    </source>
</evidence>
<keyword evidence="7" id="KW-0479">Metal-binding</keyword>
<dbReference type="GO" id="GO:0008193">
    <property type="term" value="F:tRNA guanylyltransferase activity"/>
    <property type="evidence" value="ECO:0007669"/>
    <property type="project" value="UniProtKB-EC"/>
</dbReference>
<dbReference type="InterPro" id="IPR025845">
    <property type="entry name" value="Thg1_C_dom"/>
</dbReference>
<dbReference type="GO" id="GO:0005525">
    <property type="term" value="F:GTP binding"/>
    <property type="evidence" value="ECO:0007669"/>
    <property type="project" value="UniProtKB-KW"/>
</dbReference>
<feature type="domain" description="Thg1 C-terminal" evidence="12">
    <location>
        <begin position="134"/>
        <end position="223"/>
    </location>
</feature>
<dbReference type="HOGENOM" id="CLU_044271_3_1_0"/>
<dbReference type="AlphaFoldDB" id="A9AVT1"/>
<comment type="similarity">
    <text evidence="2">Belongs to the tRNA(His) guanylyltransferase family.</text>
</comment>
<dbReference type="BioCyc" id="HAUR316274:GHYA-4092-MONOMER"/>
<dbReference type="InterPro" id="IPR007537">
    <property type="entry name" value="tRNAHis_GuaTrfase_Thg1"/>
</dbReference>
<dbReference type="PANTHER" id="PTHR12729">
    <property type="entry name" value="TRNA(HIS) GUANYLYLTRANSFERASE-RELATED"/>
    <property type="match status" value="1"/>
</dbReference>
<dbReference type="InterPro" id="IPR038469">
    <property type="entry name" value="tRNAHis_GuaTrfase_Thg1_sf"/>
</dbReference>
<accession>A9AVT1</accession>
<dbReference type="Pfam" id="PF14413">
    <property type="entry name" value="Thg1C"/>
    <property type="match status" value="1"/>
</dbReference>
<evidence type="ECO:0000256" key="10">
    <source>
        <dbReference type="ARBA" id="ARBA00023134"/>
    </source>
</evidence>
<evidence type="ECO:0000259" key="12">
    <source>
        <dbReference type="Pfam" id="PF14413"/>
    </source>
</evidence>
<gene>
    <name evidence="13" type="ordered locus">Haur_4049</name>
</gene>
<dbReference type="GO" id="GO:0006400">
    <property type="term" value="P:tRNA modification"/>
    <property type="evidence" value="ECO:0007669"/>
    <property type="project" value="InterPro"/>
</dbReference>
<evidence type="ECO:0000256" key="2">
    <source>
        <dbReference type="ARBA" id="ARBA00010113"/>
    </source>
</evidence>
<dbReference type="GO" id="GO:0000287">
    <property type="term" value="F:magnesium ion binding"/>
    <property type="evidence" value="ECO:0007669"/>
    <property type="project" value="InterPro"/>
</dbReference>
<keyword evidence="14" id="KW-1185">Reference proteome</keyword>
<organism evidence="13 14">
    <name type="scientific">Herpetosiphon aurantiacus (strain ATCC 23779 / DSM 785 / 114-95)</name>
    <dbReference type="NCBI Taxonomy" id="316274"/>
    <lineage>
        <taxon>Bacteria</taxon>
        <taxon>Bacillati</taxon>
        <taxon>Chloroflexota</taxon>
        <taxon>Chloroflexia</taxon>
        <taxon>Herpetosiphonales</taxon>
        <taxon>Herpetosiphonaceae</taxon>
        <taxon>Herpetosiphon</taxon>
    </lineage>
</organism>
<evidence type="ECO:0000313" key="13">
    <source>
        <dbReference type="EMBL" id="ABX06681.1"/>
    </source>
</evidence>
<name>A9AVT1_HERA2</name>
<dbReference type="InParanoid" id="A9AVT1"/>
<keyword evidence="8" id="KW-0547">Nucleotide-binding</keyword>
<dbReference type="EC" id="2.7.7.79" evidence="3"/>
<comment type="cofactor">
    <cofactor evidence="1">
        <name>Mg(2+)</name>
        <dbReference type="ChEBI" id="CHEBI:18420"/>
    </cofactor>
</comment>
<dbReference type="PANTHER" id="PTHR12729:SF6">
    <property type="entry name" value="TRNA(HIS) GUANYLYLTRANSFERASE-RELATED"/>
    <property type="match status" value="1"/>
</dbReference>
<dbReference type="InterPro" id="IPR024956">
    <property type="entry name" value="tRNAHis_GuaTrfase_cat"/>
</dbReference>
<dbReference type="Pfam" id="PF04446">
    <property type="entry name" value="Thg1"/>
    <property type="match status" value="1"/>
</dbReference>
<dbReference type="Proteomes" id="UP000000787">
    <property type="component" value="Chromosome"/>
</dbReference>
<evidence type="ECO:0000256" key="3">
    <source>
        <dbReference type="ARBA" id="ARBA00012511"/>
    </source>
</evidence>
<evidence type="ECO:0000256" key="8">
    <source>
        <dbReference type="ARBA" id="ARBA00022741"/>
    </source>
</evidence>
<keyword evidence="5" id="KW-0819">tRNA processing</keyword>
<reference evidence="13 14" key="1">
    <citation type="journal article" date="2011" name="Stand. Genomic Sci.">
        <title>Complete genome sequence of the filamentous gliding predatory bacterium Herpetosiphon aurantiacus type strain (114-95(T)).</title>
        <authorList>
            <person name="Kiss H."/>
            <person name="Nett M."/>
            <person name="Domin N."/>
            <person name="Martin K."/>
            <person name="Maresca J.A."/>
            <person name="Copeland A."/>
            <person name="Lapidus A."/>
            <person name="Lucas S."/>
            <person name="Berry K.W."/>
            <person name="Glavina Del Rio T."/>
            <person name="Dalin E."/>
            <person name="Tice H."/>
            <person name="Pitluck S."/>
            <person name="Richardson P."/>
            <person name="Bruce D."/>
            <person name="Goodwin L."/>
            <person name="Han C."/>
            <person name="Detter J.C."/>
            <person name="Schmutz J."/>
            <person name="Brettin T."/>
            <person name="Land M."/>
            <person name="Hauser L."/>
            <person name="Kyrpides N.C."/>
            <person name="Ivanova N."/>
            <person name="Goker M."/>
            <person name="Woyke T."/>
            <person name="Klenk H.P."/>
            <person name="Bryant D.A."/>
        </authorList>
    </citation>
    <scope>NUCLEOTIDE SEQUENCE [LARGE SCALE GENOMIC DNA]</scope>
    <source>
        <strain evidence="14">ATCC 23779 / DSM 785 / 114-95</strain>
    </source>
</reference>
<evidence type="ECO:0000256" key="5">
    <source>
        <dbReference type="ARBA" id="ARBA00022694"/>
    </source>
</evidence>
<dbReference type="STRING" id="316274.Haur_4049"/>
<evidence type="ECO:0000256" key="1">
    <source>
        <dbReference type="ARBA" id="ARBA00001946"/>
    </source>
</evidence>
<keyword evidence="6" id="KW-0548">Nucleotidyltransferase</keyword>
<evidence type="ECO:0000256" key="6">
    <source>
        <dbReference type="ARBA" id="ARBA00022695"/>
    </source>
</evidence>
<evidence type="ECO:0000313" key="14">
    <source>
        <dbReference type="Proteomes" id="UP000000787"/>
    </source>
</evidence>
<dbReference type="eggNOG" id="COG4021">
    <property type="taxonomic scope" value="Bacteria"/>
</dbReference>
<dbReference type="KEGG" id="hau:Haur_4049"/>
<feature type="domain" description="tRNAHis guanylyltransferase catalytic" evidence="11">
    <location>
        <begin position="9"/>
        <end position="130"/>
    </location>
</feature>
<sequence>MNFDQLDQLMRVYETSNDLAVLPNIWMVVRIDGRSFTRLTKDVMNYQRPFDQRFRDAMISTVKHLMECGFPVLYGYTQSDEISLLLSYGCDVFGRKLRKYCSILAGESSGHFSLAIQQQASFDCRICQLPTDQLVHDYFRWRMEDAHRNALNAYCYWSLRDQALDPQTAHMQIANLSVAQKNELLFQHGINFNDLVAWQKRGIGFYWQTVDLQGYNPQTQMPTLTKRRKIHVEFELPQREAYSNLLASHFDR</sequence>
<keyword evidence="10" id="KW-0342">GTP-binding</keyword>
<evidence type="ECO:0000256" key="9">
    <source>
        <dbReference type="ARBA" id="ARBA00022842"/>
    </source>
</evidence>
<dbReference type="Gene3D" id="3.30.70.3000">
    <property type="match status" value="1"/>
</dbReference>
<proteinExistence type="inferred from homology"/>